<protein>
    <submittedName>
        <fullName evidence="7">MFS transporter</fullName>
    </submittedName>
</protein>
<feature type="transmembrane region" description="Helical" evidence="6">
    <location>
        <begin position="27"/>
        <end position="56"/>
    </location>
</feature>
<dbReference type="Proteomes" id="UP001596035">
    <property type="component" value="Unassembled WGS sequence"/>
</dbReference>
<feature type="transmembrane region" description="Helical" evidence="6">
    <location>
        <begin position="158"/>
        <end position="180"/>
    </location>
</feature>
<proteinExistence type="predicted"/>
<evidence type="ECO:0000256" key="1">
    <source>
        <dbReference type="ARBA" id="ARBA00004651"/>
    </source>
</evidence>
<dbReference type="PRINTS" id="PR01988">
    <property type="entry name" value="EXPORTERBACE"/>
</dbReference>
<keyword evidence="3 6" id="KW-0812">Transmembrane</keyword>
<keyword evidence="2" id="KW-1003">Cell membrane</keyword>
<feature type="transmembrane region" description="Helical" evidence="6">
    <location>
        <begin position="117"/>
        <end position="137"/>
    </location>
</feature>
<dbReference type="InterPro" id="IPR011701">
    <property type="entry name" value="MFS"/>
</dbReference>
<comment type="caution">
    <text evidence="7">The sequence shown here is derived from an EMBL/GenBank/DDBJ whole genome shotgun (WGS) entry which is preliminary data.</text>
</comment>
<reference evidence="8" key="1">
    <citation type="journal article" date="2019" name="Int. J. Syst. Evol. Microbiol.">
        <title>The Global Catalogue of Microorganisms (GCM) 10K type strain sequencing project: providing services to taxonomists for standard genome sequencing and annotation.</title>
        <authorList>
            <consortium name="The Broad Institute Genomics Platform"/>
            <consortium name="The Broad Institute Genome Sequencing Center for Infectious Disease"/>
            <person name="Wu L."/>
            <person name="Ma J."/>
        </authorList>
    </citation>
    <scope>NUCLEOTIDE SEQUENCE [LARGE SCALE GENOMIC DNA]</scope>
    <source>
        <strain evidence="8">CGMCC 4.7131</strain>
    </source>
</reference>
<feature type="transmembrane region" description="Helical" evidence="6">
    <location>
        <begin position="62"/>
        <end position="83"/>
    </location>
</feature>
<feature type="transmembrane region" description="Helical" evidence="6">
    <location>
        <begin position="302"/>
        <end position="322"/>
    </location>
</feature>
<dbReference type="InterPro" id="IPR036259">
    <property type="entry name" value="MFS_trans_sf"/>
</dbReference>
<feature type="transmembrane region" description="Helical" evidence="6">
    <location>
        <begin position="270"/>
        <end position="290"/>
    </location>
</feature>
<evidence type="ECO:0000256" key="5">
    <source>
        <dbReference type="ARBA" id="ARBA00023136"/>
    </source>
</evidence>
<dbReference type="EMBL" id="JBHSKN010000021">
    <property type="protein sequence ID" value="MFC5243076.1"/>
    <property type="molecule type" value="Genomic_DNA"/>
</dbReference>
<feature type="transmembrane region" description="Helical" evidence="6">
    <location>
        <begin position="368"/>
        <end position="391"/>
    </location>
</feature>
<dbReference type="CDD" id="cd06173">
    <property type="entry name" value="MFS_MefA_like"/>
    <property type="match status" value="1"/>
</dbReference>
<feature type="transmembrane region" description="Helical" evidence="6">
    <location>
        <begin position="246"/>
        <end position="264"/>
    </location>
</feature>
<feature type="transmembrane region" description="Helical" evidence="6">
    <location>
        <begin position="186"/>
        <end position="203"/>
    </location>
</feature>
<dbReference type="RefSeq" id="WP_344560014.1">
    <property type="nucleotide sequence ID" value="NZ_BAAATG010000016.1"/>
</dbReference>
<keyword evidence="4 6" id="KW-1133">Transmembrane helix</keyword>
<accession>A0ABW0DW44</accession>
<evidence type="ECO:0000256" key="4">
    <source>
        <dbReference type="ARBA" id="ARBA00022989"/>
    </source>
</evidence>
<evidence type="ECO:0000256" key="3">
    <source>
        <dbReference type="ARBA" id="ARBA00022692"/>
    </source>
</evidence>
<dbReference type="InterPro" id="IPR022324">
    <property type="entry name" value="Bacilysin_exporter_BacE_put"/>
</dbReference>
<dbReference type="Pfam" id="PF07690">
    <property type="entry name" value="MFS_1"/>
    <property type="match status" value="1"/>
</dbReference>
<keyword evidence="8" id="KW-1185">Reference proteome</keyword>
<dbReference type="SUPFAM" id="SSF103473">
    <property type="entry name" value="MFS general substrate transporter"/>
    <property type="match status" value="1"/>
</dbReference>
<name>A0ABW0DW44_9ACTN</name>
<evidence type="ECO:0000256" key="2">
    <source>
        <dbReference type="ARBA" id="ARBA00022475"/>
    </source>
</evidence>
<dbReference type="PANTHER" id="PTHR23513">
    <property type="entry name" value="INTEGRAL MEMBRANE EFFLUX PROTEIN-RELATED"/>
    <property type="match status" value="1"/>
</dbReference>
<dbReference type="PANTHER" id="PTHR23513:SF6">
    <property type="entry name" value="MAJOR FACILITATOR SUPERFAMILY ASSOCIATED DOMAIN-CONTAINING PROTEIN"/>
    <property type="match status" value="1"/>
</dbReference>
<evidence type="ECO:0000256" key="6">
    <source>
        <dbReference type="SAM" id="Phobius"/>
    </source>
</evidence>
<keyword evidence="5 6" id="KW-0472">Membrane</keyword>
<evidence type="ECO:0000313" key="8">
    <source>
        <dbReference type="Proteomes" id="UP001596035"/>
    </source>
</evidence>
<evidence type="ECO:0000313" key="7">
    <source>
        <dbReference type="EMBL" id="MFC5243076.1"/>
    </source>
</evidence>
<feature type="transmembrane region" description="Helical" evidence="6">
    <location>
        <begin position="90"/>
        <end position="111"/>
    </location>
</feature>
<dbReference type="Gene3D" id="1.20.1250.20">
    <property type="entry name" value="MFS general substrate transporter like domains"/>
    <property type="match status" value="1"/>
</dbReference>
<gene>
    <name evidence="7" type="ORF">ACFPWV_24705</name>
</gene>
<organism evidence="7 8">
    <name type="scientific">Streptomyces atrovirens</name>
    <dbReference type="NCBI Taxonomy" id="285556"/>
    <lineage>
        <taxon>Bacteria</taxon>
        <taxon>Bacillati</taxon>
        <taxon>Actinomycetota</taxon>
        <taxon>Actinomycetes</taxon>
        <taxon>Kitasatosporales</taxon>
        <taxon>Streptomycetaceae</taxon>
        <taxon>Streptomyces</taxon>
    </lineage>
</organism>
<sequence length="424" mass="44014">MPGRTDLTAEGVGDAEGQRTGRRDFRWYWAGQSVSVVGDQVAAFVLPTIAITAFGASSLEVGVLNMLNTGAYSLLGLFVGVLMDRRRRRPVMVASDVVRGLAFGAVPLLTLSGDSHLGMLYAVAVVAGVCAVFFNVASQSHLPTLVGPDFLGTANARMEISNTLALVLGPALGGWLVQWWGGPTALAVNALSFCFSVAGILVIRTPEPPPDAKSRNSLWQDLREGVRVLWHHEVLRRTTLASAARNFGNTAVNTVLLLFAYRALGLSAGVAGILFASGTVAAVLGAWLTVPMRRRAGTGRALLGANAAAAVWVFAPLALVLPPLPTLLVLRVVSSFSLPLWNSTVVTLRQEAVPAGLLGRVSATAGTLNFSAIPFGALLGGLAAQGLSAALGTRDGLALTLAVSGLAAGSGTLALLRRTVRSLP</sequence>
<comment type="subcellular location">
    <subcellularLocation>
        <location evidence="1">Cell membrane</location>
        <topology evidence="1">Multi-pass membrane protein</topology>
    </subcellularLocation>
</comment>
<feature type="transmembrane region" description="Helical" evidence="6">
    <location>
        <begin position="397"/>
        <end position="416"/>
    </location>
</feature>